<dbReference type="Gene3D" id="1.10.510.10">
    <property type="entry name" value="Transferase(Phosphotransferase) domain 1"/>
    <property type="match status" value="1"/>
</dbReference>
<gene>
    <name evidence="4" type="ORF">H9704_05615</name>
</gene>
<evidence type="ECO:0000259" key="2">
    <source>
        <dbReference type="PROSITE" id="PS50011"/>
    </source>
</evidence>
<dbReference type="SUPFAM" id="SSF56112">
    <property type="entry name" value="Protein kinase-like (PK-like)"/>
    <property type="match status" value="1"/>
</dbReference>
<dbReference type="Pfam" id="PF00069">
    <property type="entry name" value="Pkinase"/>
    <property type="match status" value="1"/>
</dbReference>
<feature type="domain" description="Protein kinase" evidence="2">
    <location>
        <begin position="20"/>
        <end position="326"/>
    </location>
</feature>
<dbReference type="InterPro" id="IPR008266">
    <property type="entry name" value="Tyr_kinase_AS"/>
</dbReference>
<dbReference type="GO" id="GO:0004672">
    <property type="term" value="F:protein kinase activity"/>
    <property type="evidence" value="ECO:0007669"/>
    <property type="project" value="InterPro"/>
</dbReference>
<dbReference type="PANTHER" id="PTHR44167">
    <property type="entry name" value="OVARIAN-SPECIFIC SERINE/THREONINE-PROTEIN KINASE LOK-RELATED"/>
    <property type="match status" value="1"/>
</dbReference>
<dbReference type="InterPro" id="IPR000719">
    <property type="entry name" value="Prot_kinase_dom"/>
</dbReference>
<dbReference type="InterPro" id="IPR027417">
    <property type="entry name" value="P-loop_NTPase"/>
</dbReference>
<comment type="caution">
    <text evidence="4">The sequence shown here is derived from an EMBL/GenBank/DDBJ whole genome shotgun (WGS) entry which is preliminary data.</text>
</comment>
<protein>
    <recommendedName>
        <fullName evidence="6">Protein kinase domain-containing protein</fullName>
    </recommendedName>
</protein>
<name>A0A9D2SHJ3_9FIRM</name>
<dbReference type="InterPro" id="IPR011009">
    <property type="entry name" value="Kinase-like_dom_sf"/>
</dbReference>
<dbReference type="PROSITE" id="PS50837">
    <property type="entry name" value="NACHT"/>
    <property type="match status" value="1"/>
</dbReference>
<dbReference type="SUPFAM" id="SSF52540">
    <property type="entry name" value="P-loop containing nucleoside triphosphate hydrolases"/>
    <property type="match status" value="1"/>
</dbReference>
<proteinExistence type="predicted"/>
<dbReference type="GO" id="GO:0005524">
    <property type="term" value="F:ATP binding"/>
    <property type="evidence" value="ECO:0007669"/>
    <property type="project" value="InterPro"/>
</dbReference>
<dbReference type="Proteomes" id="UP000823910">
    <property type="component" value="Unassembled WGS sequence"/>
</dbReference>
<dbReference type="PROSITE" id="PS00109">
    <property type="entry name" value="PROTEIN_KINASE_TYR"/>
    <property type="match status" value="1"/>
</dbReference>
<feature type="domain" description="NACHT" evidence="3">
    <location>
        <begin position="381"/>
        <end position="512"/>
    </location>
</feature>
<dbReference type="PROSITE" id="PS50011">
    <property type="entry name" value="PROTEIN_KINASE_DOM"/>
    <property type="match status" value="1"/>
</dbReference>
<reference evidence="4" key="2">
    <citation type="submission" date="2021-04" db="EMBL/GenBank/DDBJ databases">
        <authorList>
            <person name="Gilroy R."/>
        </authorList>
    </citation>
    <scope>NUCLEOTIDE SEQUENCE</scope>
    <source>
        <strain evidence="4">CHK180-15479</strain>
    </source>
</reference>
<dbReference type="Gene3D" id="3.40.50.300">
    <property type="entry name" value="P-loop containing nucleotide triphosphate hydrolases"/>
    <property type="match status" value="1"/>
</dbReference>
<evidence type="ECO:0008006" key="6">
    <source>
        <dbReference type="Google" id="ProtNLM"/>
    </source>
</evidence>
<dbReference type="PANTHER" id="PTHR44167:SF24">
    <property type="entry name" value="SERINE_THREONINE-PROTEIN KINASE CHK2"/>
    <property type="match status" value="1"/>
</dbReference>
<evidence type="ECO:0000259" key="3">
    <source>
        <dbReference type="PROSITE" id="PS50837"/>
    </source>
</evidence>
<evidence type="ECO:0000256" key="1">
    <source>
        <dbReference type="SAM" id="MobiDB-lite"/>
    </source>
</evidence>
<dbReference type="SMART" id="SM00220">
    <property type="entry name" value="S_TKc"/>
    <property type="match status" value="1"/>
</dbReference>
<accession>A0A9D2SHJ3</accession>
<evidence type="ECO:0000313" key="4">
    <source>
        <dbReference type="EMBL" id="HJC05617.1"/>
    </source>
</evidence>
<evidence type="ECO:0000313" key="5">
    <source>
        <dbReference type="Proteomes" id="UP000823910"/>
    </source>
</evidence>
<sequence>MDGRVRLNPGTVLPFPGMECTIETFVGRGSNAMVYLGSYPDAQLADLRHRVLIKELFPYHARGGIYRDANLRICRTDEAEDVWRLHYLSFNRGNEVHIRLLGQNPGDIDANINTFPLHGTLYSVLGFSGGRSLDKELLENGGETLGLSVHVRRILGVLDVLEGFHSLGFLHLDISPDNILLIGEGRKERITLIDYNSVHTLDEIRAGRSVYYSAKEGYTAPEIRSGRAEKIGFSSDLYALTAVFYRCISGKALTPMQVIRNTVPDISQAECLADVPETVRSMVRSILKKGLSSLAGRRYQNAGQMRMDLEELQDRIDGKGITHWALWEMGRGAVQSAVKKNPALAYIRDEEKLYPVAAETADGERRTLEEVLERTLGPEGSSALLLGSGGAGKTTALLRAAYMQKAEYSGTEPAMVYLSLYGWEEQDASYIKDRILENLRFKPETDRMETARHELVRLLSSAMHTRLGERPKLLLLLDGLNEAAGDTRLLMKEMEELSRLSGVRILAAGRSDEPSLSFSRISLCPLEEGEIRSVLARHGVLFPEDQSLGKLLQSPMMLSIYIRTVLDRGRQMAGNAPGNQKQLLDDYFTSIREKEMRGLPENSPRMWQISAALEYLLPELAALSHSRRAALDDRDMLPAADRCWRTLGSRMIFKAFPQWIGHISDIRGSAADAESWYGQMVHGLLWRRLGMLVRDESGKYRIFHQVFEEYLVERQKSYGGILQKQRALRKGATAACILCLAGAAAGLGAAGWRAAAGREASRQTYDEAAAERVMDAAFQAYTYGAAQYENMSGLIAGLQGDLSGEGIEETDRKALVEECRAGLSNGLSQEPAPALAYRDTLLVSGEVMPWSFKPLDAEAYEALVRLPADRAQEYLEYTDILERALEEPGLWEDLGASYLEELDAVITADAWVLGSYYQDVLAPELEGMENSGSEETREMGSRYRVAIAELDSQYQISREALGTAEEYQAAQAEAGDTFRQNTLRGYFRLSEETEESAGADTETEEARPAADEKAAADHLLLAWSDLLRVIDAAYASELWALDYTDAFLESGSWNDLVRARAACIASARYLTELSMKEKEPQEEEYLALAEAGIDTSYQSAEFKAVPDRMGDAHRSVRDNFLVTLEQSVFDRDTIRILKEETAARREYISSLLGYYQGATNYLLLTLGEWADGPAFWAAMEDSYPILALGRPDWAEDEKLAVERVESCLDSMDAALETLMDLIADRRAQLYSLENILEMEGTGGLEQAVFSITEAPPMLPQPEWYNPQTAGYISFAQDETGNLQYPESGSPLPDGIYGTYIQVPDAGAGEIEAYVHQAEEYADMAWKAEDGEIWYIVMPEYQVKLEAGEEGTTLLFIGQDAAFAPVWYLENDCKF</sequence>
<feature type="compositionally biased region" description="Acidic residues" evidence="1">
    <location>
        <begin position="992"/>
        <end position="1003"/>
    </location>
</feature>
<organism evidence="4 5">
    <name type="scientific">Candidatus Enterocloster excrementipullorum</name>
    <dbReference type="NCBI Taxonomy" id="2838559"/>
    <lineage>
        <taxon>Bacteria</taxon>
        <taxon>Bacillati</taxon>
        <taxon>Bacillota</taxon>
        <taxon>Clostridia</taxon>
        <taxon>Lachnospirales</taxon>
        <taxon>Lachnospiraceae</taxon>
        <taxon>Enterocloster</taxon>
    </lineage>
</organism>
<reference evidence="4" key="1">
    <citation type="journal article" date="2021" name="PeerJ">
        <title>Extensive microbial diversity within the chicken gut microbiome revealed by metagenomics and culture.</title>
        <authorList>
            <person name="Gilroy R."/>
            <person name="Ravi A."/>
            <person name="Getino M."/>
            <person name="Pursley I."/>
            <person name="Horton D.L."/>
            <person name="Alikhan N.F."/>
            <person name="Baker D."/>
            <person name="Gharbi K."/>
            <person name="Hall N."/>
            <person name="Watson M."/>
            <person name="Adriaenssens E.M."/>
            <person name="Foster-Nyarko E."/>
            <person name="Jarju S."/>
            <person name="Secka A."/>
            <person name="Antonio M."/>
            <person name="Oren A."/>
            <person name="Chaudhuri R.R."/>
            <person name="La Ragione R."/>
            <person name="Hildebrand F."/>
            <person name="Pallen M.J."/>
        </authorList>
    </citation>
    <scope>NUCLEOTIDE SEQUENCE</scope>
    <source>
        <strain evidence="4">CHK180-15479</strain>
    </source>
</reference>
<dbReference type="EMBL" id="DWWT01000025">
    <property type="protein sequence ID" value="HJC05617.1"/>
    <property type="molecule type" value="Genomic_DNA"/>
</dbReference>
<feature type="region of interest" description="Disordered" evidence="1">
    <location>
        <begin position="990"/>
        <end position="1011"/>
    </location>
</feature>
<dbReference type="InterPro" id="IPR007111">
    <property type="entry name" value="NACHT_NTPase"/>
</dbReference>